<protein>
    <submittedName>
        <fullName evidence="2">Putative transposon protein</fullName>
    </submittedName>
</protein>
<reference key="2">
    <citation type="journal article" date="1999" name="Nature">
        <title>Sequence and analysis of chromosome 4 of the plant Arabidopsis thaliana.</title>
        <authorList>
            <consortium name="EU"/>
            <consortium name="CSHL and WU Arabidopsis Sequencing Project"/>
            <person name="Mayer K."/>
            <person name="Schuller C."/>
            <person name="Wambutt R."/>
            <person name="Murphy G."/>
            <person name="Volckaert G."/>
            <person name="Pohl T."/>
            <person name="Dusterhoft A."/>
            <person name="Stiekema W."/>
            <person name="Entian K.D."/>
            <person name="Terryn N."/>
            <person name="Harris B."/>
            <person name="Ansorge W."/>
            <person name="Brandt P."/>
            <person name="Grivell L."/>
            <person name="Rieger M."/>
            <person name="Weichselgartner M."/>
            <person name="de Simone V."/>
            <person name="Obermaier B."/>
            <person name="Mache R."/>
            <person name="Muller M."/>
            <person name="Kreis M."/>
            <person name="Delseny M."/>
            <person name="Puigdomenech P."/>
            <person name="Watson M."/>
            <person name="Schmidtheini T."/>
            <person name="Reichert B."/>
            <person name="Portatelle D."/>
            <person name="Perez-Alonso M."/>
            <person name="Boutry M."/>
            <person name="Bancroft I."/>
            <person name="Vos P."/>
            <person name="Hoheisel J."/>
            <person name="Zimmermann W."/>
            <person name="Wedler H."/>
            <person name="Ridley P."/>
            <person name="Langham S.A."/>
            <person name="McCullagh B."/>
            <person name="Bilham L."/>
            <person name="Robben J."/>
            <person name="Van der Schueren J."/>
            <person name="Grymonprez B."/>
            <person name="Chuang Y.J."/>
            <person name="Vandenbussche F."/>
            <person name="Braeken M."/>
            <person name="Weltjens I."/>
            <person name="Voet M."/>
            <person name="Bastiaens I."/>
            <person name="Aert R."/>
            <person name="Defoor E."/>
            <person name="Weitzenegger T."/>
            <person name="Bothe G."/>
            <person name="Ramsperger U."/>
            <person name="Hilbert H."/>
            <person name="Braun M."/>
            <person name="Holzer E."/>
            <person name="Brandt A."/>
            <person name="Peters S."/>
            <person name="van Staveren M."/>
            <person name="Dirske W."/>
            <person name="Mooijman P."/>
            <person name="Klein Lankhorst R."/>
            <person name="Rose M."/>
            <person name="Hauf J."/>
            <person name="Kotter P."/>
            <person name="Berneiser S."/>
            <person name="Hempel S."/>
            <person name="Feldpausch M."/>
            <person name="Lamberth S."/>
            <person name="Van den Daele H."/>
            <person name="De Keyser A."/>
            <person name="Buysshaert C."/>
            <person name="Gielen J."/>
            <person name="Villarroel R."/>
            <person name="De Clercq R."/>
            <person name="Van Montagu M."/>
            <person name="Rogers J."/>
            <person name="Cronin A."/>
            <person name="Quail M."/>
            <person name="Bray-Allen S."/>
            <person name="Clark L."/>
            <person name="Doggett J."/>
            <person name="Hall S."/>
            <person name="Kay M."/>
            <person name="Lennard N."/>
            <person name="McLay K."/>
            <person name="Mayes R."/>
            <person name="Pettett A."/>
            <person name="Rajandream M.A."/>
            <person name="Lyne M."/>
            <person name="Benes V."/>
            <person name="Rechmann S."/>
            <person name="Borkova D."/>
            <person name="Blocker H."/>
            <person name="Scharfe M."/>
            <person name="Grimm M."/>
            <person name="Lohnert T.H."/>
            <person name="Dose S."/>
            <person name="de Haan M."/>
            <person name="Maarse A."/>
            <person name="Schafer M."/>
            <person name="Muller-Auer S."/>
            <person name="Gabel C."/>
            <person name="Fuchs M."/>
            <person name="Fartmann B."/>
            <person name="Granderath K."/>
            <person name="Dauner D."/>
            <person name="Herzl A."/>
            <person name="Neumann S."/>
            <person name="Argiriou A."/>
            <person name="Vitale D."/>
            <person name="Liguori R."/>
            <person name="Piravandi E."/>
            <person name="Massenet O."/>
            <person name="Quigley F."/>
            <person name="Clabauld G."/>
            <person name="Mundlein A."/>
            <person name="Felber R."/>
            <person name="Schnabl S."/>
            <person name="Hiller R."/>
            <person name="Schmidt W."/>
            <person name="Lecharny A."/>
            <person name="Aubourg S."/>
            <person name="Chefdor F."/>
            <person name="Cooke R."/>
            <person name="Berger C."/>
            <person name="Montfort A."/>
            <person name="Casacuberta E."/>
            <person name="Gibbons T."/>
            <person name="Weber N."/>
            <person name="Vandenbol M."/>
            <person name="Bargues M."/>
            <person name="Terol J."/>
            <person name="Torres A."/>
            <person name="Perez-Perez A."/>
            <person name="Purnelle B."/>
            <person name="Bent E."/>
            <person name="Johnson S."/>
            <person name="Tacon D."/>
            <person name="Jesse T."/>
            <person name="Heijnen L."/>
            <person name="Schwarz S."/>
            <person name="Scholler P."/>
            <person name="Heber S."/>
            <person name="Francs P."/>
            <person name="Bielke C."/>
            <person name="Frishman D."/>
            <person name="Haase D."/>
            <person name="Lemcke K."/>
            <person name="Mewes H.W."/>
            <person name="Stocker S."/>
            <person name="Zaccaria P."/>
            <person name="Bevan M."/>
            <person name="Wilson R.K."/>
            <person name="de la Bastide M."/>
            <person name="Habermann K."/>
            <person name="Parnell L."/>
            <person name="Dedhia N."/>
            <person name="Gnoj L."/>
            <person name="Schutz K."/>
            <person name="Huang E."/>
            <person name="Spiegel L."/>
            <person name="Sehkon M."/>
            <person name="Murray J."/>
            <person name="Sheet P."/>
            <person name="Cordes M."/>
            <person name="Abu-Threideh J."/>
            <person name="Stoneking T."/>
            <person name="Kalicki J."/>
            <person name="Graves T."/>
            <person name="Harmon G."/>
            <person name="Edwards J."/>
            <person name="Latreille P."/>
            <person name="Courtney L."/>
            <person name="Cloud J."/>
            <person name="Abbott A."/>
            <person name="Scott K."/>
            <person name="Johnson D."/>
            <person name="Minx P."/>
            <person name="Bentley D."/>
            <person name="Fulton B."/>
            <person name="Miller N."/>
            <person name="Greco T."/>
            <person name="Kemp K."/>
            <person name="Kramer J."/>
            <person name="Fulton L."/>
            <person name="Mardis E."/>
            <person name="Dante M."/>
            <person name="Pepin K."/>
            <person name="Hillier L."/>
            <person name="Nelson J."/>
            <person name="Spieth J."/>
            <person name="Ryan E."/>
            <person name="Andrews S."/>
            <person name="Geisel C."/>
            <person name="Layman D."/>
            <person name="Du H."/>
            <person name="Ali J."/>
            <person name="Berghoff A."/>
            <person name="Jones K."/>
            <person name="Drone K."/>
            <person name="Cotton M."/>
            <person name="Joshu C."/>
            <person name="Antonoiu B."/>
            <person name="Zidanic M."/>
            <person name="Strong C."/>
            <person name="Sun H."/>
            <person name="Lamar B."/>
            <person name="Yordan C."/>
            <person name="Ma P."/>
            <person name="Zhong J."/>
            <person name="Preston R."/>
            <person name="Vil D."/>
            <person name="Shekher M."/>
            <person name="Matero A."/>
            <person name="Shah R."/>
            <person name="Swaby I.K."/>
            <person name="O'Shaughnessy A."/>
            <person name="Rodriguez M."/>
            <person name="Hoffmann J."/>
            <person name="Till S."/>
            <person name="Granat S."/>
            <person name="Shohdy N."/>
            <person name="Hasegawa A."/>
            <person name="Hameed A."/>
            <person name="Lodhi M."/>
            <person name="Johnson A."/>
            <person name="Chen E."/>
            <person name="Marra M."/>
            <person name="Martienssen R."/>
            <person name="McCombie W.R."/>
        </authorList>
    </citation>
    <scope>NUCLEOTIDE SEQUENCE [LARGE SCALE GENOMIC DNA]</scope>
    <source>
        <strain>cv. Columbia</strain>
    </source>
</reference>
<organism evidence="2">
    <name type="scientific">Arabidopsis thaliana</name>
    <name type="common">Mouse-ear cress</name>
    <dbReference type="NCBI Taxonomy" id="3702"/>
    <lineage>
        <taxon>Eukaryota</taxon>
        <taxon>Viridiplantae</taxon>
        <taxon>Streptophyta</taxon>
        <taxon>Embryophyta</taxon>
        <taxon>Tracheophyta</taxon>
        <taxon>Spermatophyta</taxon>
        <taxon>Magnoliopsida</taxon>
        <taxon>eudicotyledons</taxon>
        <taxon>Gunneridae</taxon>
        <taxon>Pentapetalae</taxon>
        <taxon>rosids</taxon>
        <taxon>malvids</taxon>
        <taxon>Brassicales</taxon>
        <taxon>Brassicaceae</taxon>
        <taxon>Camelineae</taxon>
        <taxon>Arabidopsis</taxon>
    </lineage>
</organism>
<feature type="domain" description="Reverse transcriptase Ty1/copia-type" evidence="1">
    <location>
        <begin position="210"/>
        <end position="400"/>
    </location>
</feature>
<evidence type="ECO:0000259" key="1">
    <source>
        <dbReference type="Pfam" id="PF07727"/>
    </source>
</evidence>
<dbReference type="AlphaFoldDB" id="Q9XEC2"/>
<sequence length="570" mass="64914">MCVRGLAKYLQFPRKFARDSFPCNFSSQNDCFLVVEAASTAAYLIKRSPSTAIDHNVPEELWLNRKPGYKHLRKFGSVAYANLDQGKLKPRTLKAVYKDLSTQVCEGNDDGNALVKSITETEIEKGESSNLGGVIELDVSDSEPEYFEPEGEAPFAFALYTTEEVESEEPSYFHEATEDKNWEKWNGGMNDEMNSLWKNFTWDIVDRPKDQKRYKARLVARGFTQRKGIDYDEVFAPVVKHTSIRVLMSIVAQDDLELEQMDVKTAFLHGDLDKPLYMEQPEGYVVDESKDQVCLLKKSLYGLKQAPRQWNKKFNSFIMDQNFTRSDHDSCVYIKEVNPDEYVYLLLYVDGMLLVAKSMVEINKIKEALSQGFEMKDMGPASRILGVDIIKNRKEASLKNEDECVDTEKVPYSSATGSVMYAMESVFRIQGFSDSDYAADLDKRRSTTGYVFTVGGNTVSWKSNLQNTIAIPTTEAEYVAITEAVKEALWMQGLLKDMGVKQDKVLVWSDSQCVISLSKKNMFHERTKHIAVKYHFIRDVIENGDVEVLKIHTSQNPADMLTKVIPVQKF</sequence>
<name>Q9XEC2_ARATH</name>
<reference evidence="3" key="5">
    <citation type="submission" date="2000-03" db="EMBL/GenBank/DDBJ databases">
        <authorList>
            <person name="EU Arabidopsis sequencing project"/>
        </authorList>
    </citation>
    <scope>NUCLEOTIDE SEQUENCE</scope>
</reference>
<proteinExistence type="predicted"/>
<reference evidence="3" key="4">
    <citation type="submission" date="2000-03" db="EMBL/GenBank/DDBJ databases">
        <authorList>
            <person name="Zhong J."/>
            <person name="Ma P."/>
            <person name="Parnell L.D."/>
            <person name="Chen C.N."/>
            <person name="Chen E.Y."/>
            <person name="Mewes H.W."/>
            <person name="Lemcke K."/>
            <person name="Mayer K.F.X."/>
        </authorList>
    </citation>
    <scope>NUCLEOTIDE SEQUENCE</scope>
</reference>
<dbReference type="Pfam" id="PF07727">
    <property type="entry name" value="RVT_2"/>
    <property type="match status" value="1"/>
</dbReference>
<reference evidence="2" key="1">
    <citation type="submission" date="1998-07" db="EMBL/GenBank/DDBJ databases">
        <title>Genomic sequence of Arabidopsis thaliana BAC T26N6, chromosome IV, 19.3 cM.</title>
        <authorList>
            <person name="Zhong J."/>
            <person name="Ma P."/>
            <person name="Parnell L.D."/>
            <person name="Chen C.-N."/>
            <person name="Chen E.Y."/>
        </authorList>
    </citation>
    <scope>NUCLEOTIDE SEQUENCE</scope>
</reference>
<gene>
    <name evidence="2" type="primary">T26N6.5</name>
    <name evidence="3" type="ordered locus">At4g04440</name>
</gene>
<dbReference type="InterPro" id="IPR013103">
    <property type="entry name" value="RVT_2"/>
</dbReference>
<dbReference type="EMBL" id="AL161500">
    <property type="protein sequence ID" value="CAB77912.1"/>
    <property type="molecule type" value="Genomic_DNA"/>
</dbReference>
<dbReference type="PANTHER" id="PTHR11439">
    <property type="entry name" value="GAG-POL-RELATED RETROTRANSPOSON"/>
    <property type="match status" value="1"/>
</dbReference>
<dbReference type="SUPFAM" id="SSF56672">
    <property type="entry name" value="DNA/RNA polymerases"/>
    <property type="match status" value="1"/>
</dbReference>
<reference evidence="2" key="3">
    <citation type="submission" date="1999-05" db="EMBL/GenBank/DDBJ databases">
        <authorList>
            <person name="Parnell L.D."/>
        </authorList>
    </citation>
    <scope>NUCLEOTIDE SEQUENCE</scope>
</reference>
<evidence type="ECO:0000313" key="3">
    <source>
        <dbReference type="EMBL" id="CAB77912.1"/>
    </source>
</evidence>
<accession>Q9XEC2</accession>
<dbReference type="PIR" id="B85056">
    <property type="entry name" value="B85056"/>
</dbReference>
<dbReference type="PANTHER" id="PTHR11439:SF491">
    <property type="entry name" value="INTEGRASE CATALYTIC DOMAIN-CONTAINING PROTEIN"/>
    <property type="match status" value="1"/>
</dbReference>
<dbReference type="InterPro" id="IPR043502">
    <property type="entry name" value="DNA/RNA_pol_sf"/>
</dbReference>
<dbReference type="CDD" id="cd09272">
    <property type="entry name" value="RNase_HI_RT_Ty1"/>
    <property type="match status" value="1"/>
</dbReference>
<dbReference type="EMBL" id="AF076243">
    <property type="protein sequence ID" value="AAD29756.1"/>
    <property type="molecule type" value="Genomic_DNA"/>
</dbReference>
<evidence type="ECO:0000313" key="2">
    <source>
        <dbReference type="EMBL" id="AAD29756.1"/>
    </source>
</evidence>